<proteinExistence type="predicted"/>
<feature type="transmembrane region" description="Helical" evidence="6">
    <location>
        <begin position="64"/>
        <end position="84"/>
    </location>
</feature>
<keyword evidence="2" id="KW-1003">Cell membrane</keyword>
<comment type="caution">
    <text evidence="7">The sequence shown here is derived from an EMBL/GenBank/DDBJ whole genome shotgun (WGS) entry which is preliminary data.</text>
</comment>
<dbReference type="OrthoDB" id="385012at2"/>
<evidence type="ECO:0000256" key="3">
    <source>
        <dbReference type="ARBA" id="ARBA00022692"/>
    </source>
</evidence>
<accession>A0A4Q2RBN6</accession>
<keyword evidence="4 6" id="KW-1133">Transmembrane helix</keyword>
<organism evidence="7 8">
    <name type="scientific">Lichenibacterium ramalinae</name>
    <dbReference type="NCBI Taxonomy" id="2316527"/>
    <lineage>
        <taxon>Bacteria</taxon>
        <taxon>Pseudomonadati</taxon>
        <taxon>Pseudomonadota</taxon>
        <taxon>Alphaproteobacteria</taxon>
        <taxon>Hyphomicrobiales</taxon>
        <taxon>Lichenihabitantaceae</taxon>
        <taxon>Lichenibacterium</taxon>
    </lineage>
</organism>
<reference evidence="7 8" key="1">
    <citation type="submission" date="2018-09" db="EMBL/GenBank/DDBJ databases">
        <authorList>
            <person name="Grouzdev D.S."/>
            <person name="Krutkina M.S."/>
        </authorList>
    </citation>
    <scope>NUCLEOTIDE SEQUENCE [LARGE SCALE GENOMIC DNA]</scope>
    <source>
        <strain evidence="7 8">RmlP001</strain>
    </source>
</reference>
<dbReference type="AlphaFoldDB" id="A0A4Q2RBN6"/>
<feature type="transmembrane region" description="Helical" evidence="6">
    <location>
        <begin position="28"/>
        <end position="44"/>
    </location>
</feature>
<feature type="transmembrane region" description="Helical" evidence="6">
    <location>
        <begin position="90"/>
        <end position="115"/>
    </location>
</feature>
<keyword evidence="5 6" id="KW-0472">Membrane</keyword>
<keyword evidence="3 6" id="KW-0812">Transmembrane</keyword>
<dbReference type="PANTHER" id="PTHR33931">
    <property type="entry name" value="HOLIN-LIKE PROTEIN CIDA-RELATED"/>
    <property type="match status" value="1"/>
</dbReference>
<dbReference type="EMBL" id="QYBC01000016">
    <property type="protein sequence ID" value="RYB03118.1"/>
    <property type="molecule type" value="Genomic_DNA"/>
</dbReference>
<keyword evidence="8" id="KW-1185">Reference proteome</keyword>
<evidence type="ECO:0000313" key="8">
    <source>
        <dbReference type="Proteomes" id="UP000289411"/>
    </source>
</evidence>
<evidence type="ECO:0000313" key="7">
    <source>
        <dbReference type="EMBL" id="RYB03118.1"/>
    </source>
</evidence>
<dbReference type="Pfam" id="PF03788">
    <property type="entry name" value="LrgA"/>
    <property type="match status" value="1"/>
</dbReference>
<evidence type="ECO:0000256" key="6">
    <source>
        <dbReference type="SAM" id="Phobius"/>
    </source>
</evidence>
<evidence type="ECO:0000256" key="1">
    <source>
        <dbReference type="ARBA" id="ARBA00004651"/>
    </source>
</evidence>
<name>A0A4Q2RBN6_9HYPH</name>
<protein>
    <submittedName>
        <fullName evidence="7">CidA/LrgA family protein</fullName>
    </submittedName>
</protein>
<reference evidence="7 8" key="2">
    <citation type="submission" date="2019-02" db="EMBL/GenBank/DDBJ databases">
        <title>'Lichenibacterium ramalinii' gen. nov. sp. nov., 'Lichenibacterium minor' gen. nov. sp. nov.</title>
        <authorList>
            <person name="Pankratov T."/>
        </authorList>
    </citation>
    <scope>NUCLEOTIDE SEQUENCE [LARGE SCALE GENOMIC DNA]</scope>
    <source>
        <strain evidence="7 8">RmlP001</strain>
    </source>
</reference>
<dbReference type="RefSeq" id="WP_129220757.1">
    <property type="nucleotide sequence ID" value="NZ_QYBC01000016.1"/>
</dbReference>
<dbReference type="PANTHER" id="PTHR33931:SF2">
    <property type="entry name" value="HOLIN-LIKE PROTEIN CIDA"/>
    <property type="match status" value="1"/>
</dbReference>
<evidence type="ECO:0000256" key="2">
    <source>
        <dbReference type="ARBA" id="ARBA00022475"/>
    </source>
</evidence>
<comment type="subcellular location">
    <subcellularLocation>
        <location evidence="1">Cell membrane</location>
        <topology evidence="1">Multi-pass membrane protein</topology>
    </subcellularLocation>
</comment>
<dbReference type="Proteomes" id="UP000289411">
    <property type="component" value="Unassembled WGS sequence"/>
</dbReference>
<sequence length="135" mass="13695">MVLGFAILLVCQLVGEMASRGFGLPVPGPVLGLVLLVLGLAAWGRGRPDAEVRDSAVARVGDGLLANLGLLFVPAGVGVIQYGGLLRAQALPLALALVGSTALTLVVTVLVFVGVSRLVGHRPSDEAPRGEGDLP</sequence>
<evidence type="ECO:0000256" key="4">
    <source>
        <dbReference type="ARBA" id="ARBA00022989"/>
    </source>
</evidence>
<evidence type="ECO:0000256" key="5">
    <source>
        <dbReference type="ARBA" id="ARBA00023136"/>
    </source>
</evidence>
<dbReference type="GO" id="GO:0005886">
    <property type="term" value="C:plasma membrane"/>
    <property type="evidence" value="ECO:0007669"/>
    <property type="project" value="UniProtKB-SubCell"/>
</dbReference>
<gene>
    <name evidence="7" type="ORF">D3272_18840</name>
</gene>
<dbReference type="InterPro" id="IPR005538">
    <property type="entry name" value="LrgA/CidA"/>
</dbReference>